<keyword evidence="6" id="KW-1185">Reference proteome</keyword>
<dbReference type="PANTHER" id="PTHR42901">
    <property type="entry name" value="ALCOHOL DEHYDROGENASE"/>
    <property type="match status" value="1"/>
</dbReference>
<dbReference type="InterPro" id="IPR002347">
    <property type="entry name" value="SDR_fam"/>
</dbReference>
<evidence type="ECO:0000256" key="3">
    <source>
        <dbReference type="RuleBase" id="RU000363"/>
    </source>
</evidence>
<dbReference type="RefSeq" id="WP_011991633.1">
    <property type="nucleotide sequence ID" value="NC_009715.2"/>
</dbReference>
<dbReference type="InterPro" id="IPR036291">
    <property type="entry name" value="NAD(P)-bd_dom_sf"/>
</dbReference>
<dbReference type="Pfam" id="PF00106">
    <property type="entry name" value="adh_short"/>
    <property type="match status" value="1"/>
</dbReference>
<evidence type="ECO:0000259" key="4">
    <source>
        <dbReference type="SMART" id="SM00822"/>
    </source>
</evidence>
<reference evidence="5" key="1">
    <citation type="submission" date="2016-07" db="EMBL/GenBank/DDBJ databases">
        <title>Comparative genomics of the Campylobacter concisus group.</title>
        <authorList>
            <person name="Miller W.G."/>
            <person name="Yee E."/>
            <person name="Chapman M.H."/>
            <person name="Huynh S."/>
            <person name="Bono J.L."/>
            <person name="On S.L.W."/>
            <person name="StLeger J."/>
            <person name="Foster G."/>
            <person name="Parker C.T."/>
        </authorList>
    </citation>
    <scope>NUCLEOTIDE SEQUENCE</scope>
    <source>
        <strain evidence="5">525.92</strain>
    </source>
</reference>
<gene>
    <name evidence="5" type="ORF">CCV52592_2023</name>
</gene>
<sequence>MKKYIAITGASSGIGAAAARAFAKRGENLILIARRGEMLENLKTEILNFAPNLDVAIKTCDLSRSENVAQLWEWLGGYELKALINNAGFGDYGPVGERDLAKIAGMLNLNVTALALLSHLFVQRYRREPATLINISSAGGYTIVPGAVSYCASKFFVSAFSEGLYHELAQDKDAKMRVKLLAPAATKTEFGAVATGAANYDYDASFKNYHSSEQMAEFLLRLYDSDKCVGSVDRNTFEFNLGEPKFSYAIKYR</sequence>
<dbReference type="EMBL" id="CP000767">
    <property type="protein sequence ID" value="EAU00812.1"/>
    <property type="molecule type" value="Genomic_DNA"/>
</dbReference>
<dbReference type="Gene3D" id="3.40.50.720">
    <property type="entry name" value="NAD(P)-binding Rossmann-like Domain"/>
    <property type="match status" value="1"/>
</dbReference>
<dbReference type="PRINTS" id="PR00081">
    <property type="entry name" value="GDHRDH"/>
</dbReference>
<dbReference type="SMART" id="SM00822">
    <property type="entry name" value="PKS_KR"/>
    <property type="match status" value="1"/>
</dbReference>
<dbReference type="InterPro" id="IPR057326">
    <property type="entry name" value="KR_dom"/>
</dbReference>
<evidence type="ECO:0000256" key="2">
    <source>
        <dbReference type="ARBA" id="ARBA00023002"/>
    </source>
</evidence>
<dbReference type="KEGG" id="ccv:CCV52592_2023"/>
<dbReference type="SUPFAM" id="SSF51735">
    <property type="entry name" value="NAD(P)-binding Rossmann-fold domains"/>
    <property type="match status" value="1"/>
</dbReference>
<comment type="similarity">
    <text evidence="1 3">Belongs to the short-chain dehydrogenases/reductases (SDR) family.</text>
</comment>
<dbReference type="HOGENOM" id="CLU_010194_2_1_7"/>
<dbReference type="STRING" id="360105.CCV52592_2023"/>
<dbReference type="PANTHER" id="PTHR42901:SF1">
    <property type="entry name" value="ALCOHOL DEHYDROGENASE"/>
    <property type="match status" value="1"/>
</dbReference>
<proteinExistence type="inferred from homology"/>
<protein>
    <submittedName>
        <fullName evidence="5">Short-chain dehydrogenase/reductase</fullName>
    </submittedName>
</protein>
<dbReference type="PRINTS" id="PR00080">
    <property type="entry name" value="SDRFAMILY"/>
</dbReference>
<accession>A7GVU2</accession>
<dbReference type="GO" id="GO:0016491">
    <property type="term" value="F:oxidoreductase activity"/>
    <property type="evidence" value="ECO:0007669"/>
    <property type="project" value="UniProtKB-KW"/>
</dbReference>
<dbReference type="Proteomes" id="UP000006380">
    <property type="component" value="Chromosome"/>
</dbReference>
<dbReference type="OrthoDB" id="5354363at2"/>
<evidence type="ECO:0000256" key="1">
    <source>
        <dbReference type="ARBA" id="ARBA00006484"/>
    </source>
</evidence>
<evidence type="ECO:0000313" key="5">
    <source>
        <dbReference type="EMBL" id="EAU00812.1"/>
    </source>
</evidence>
<name>A7GVU2_CAMC5</name>
<feature type="domain" description="Ketoreductase" evidence="4">
    <location>
        <begin position="3"/>
        <end position="184"/>
    </location>
</feature>
<organism evidence="5 6">
    <name type="scientific">Campylobacter curvus (strain 525.92)</name>
    <dbReference type="NCBI Taxonomy" id="360105"/>
    <lineage>
        <taxon>Bacteria</taxon>
        <taxon>Pseudomonadati</taxon>
        <taxon>Campylobacterota</taxon>
        <taxon>Epsilonproteobacteria</taxon>
        <taxon>Campylobacterales</taxon>
        <taxon>Campylobacteraceae</taxon>
        <taxon>Campylobacter</taxon>
    </lineage>
</organism>
<keyword evidence="2" id="KW-0560">Oxidoreductase</keyword>
<dbReference type="AlphaFoldDB" id="A7GVU2"/>
<evidence type="ECO:0000313" key="6">
    <source>
        <dbReference type="Proteomes" id="UP000006380"/>
    </source>
</evidence>